<dbReference type="InterPro" id="IPR036188">
    <property type="entry name" value="FAD/NAD-bd_sf"/>
</dbReference>
<evidence type="ECO:0000313" key="12">
    <source>
        <dbReference type="Proteomes" id="UP000245207"/>
    </source>
</evidence>
<evidence type="ECO:0000256" key="6">
    <source>
        <dbReference type="ARBA" id="ARBA00037941"/>
    </source>
</evidence>
<dbReference type="Pfam" id="PF01344">
    <property type="entry name" value="Kelch_1"/>
    <property type="match status" value="1"/>
</dbReference>
<dbReference type="Gene3D" id="2.120.10.80">
    <property type="entry name" value="Kelch-type beta propeller"/>
    <property type="match status" value="2"/>
</dbReference>
<comment type="caution">
    <text evidence="11">The sequence shown here is derived from an EMBL/GenBank/DDBJ whole genome shotgun (WGS) entry which is preliminary data.</text>
</comment>
<comment type="cofactor">
    <cofactor evidence="1">
        <name>FAD</name>
        <dbReference type="ChEBI" id="CHEBI:57692"/>
    </cofactor>
</comment>
<proteinExistence type="inferred from homology"/>
<feature type="compositionally biased region" description="Basic residues" evidence="9">
    <location>
        <begin position="547"/>
        <end position="556"/>
    </location>
</feature>
<dbReference type="GO" id="GO:0047545">
    <property type="term" value="F:(S)-2-hydroxyglutarate dehydrogenase activity"/>
    <property type="evidence" value="ECO:0007669"/>
    <property type="project" value="UniProtKB-EC"/>
</dbReference>
<keyword evidence="4" id="KW-0560">Oxidoreductase</keyword>
<dbReference type="PANTHER" id="PTHR43104:SF4">
    <property type="entry name" value="L-2-HYDROXYGLUTARATE DEHYDROGENASE, MITOCHONDRIAL"/>
    <property type="match status" value="1"/>
</dbReference>
<dbReference type="InterPro" id="IPR015915">
    <property type="entry name" value="Kelch-typ_b-propeller"/>
</dbReference>
<evidence type="ECO:0000256" key="1">
    <source>
        <dbReference type="ARBA" id="ARBA00001974"/>
    </source>
</evidence>
<evidence type="ECO:0000256" key="8">
    <source>
        <dbReference type="ARBA" id="ARBA00041137"/>
    </source>
</evidence>
<accession>A0A2U1PT15</accession>
<keyword evidence="2" id="KW-0285">Flavoprotein</keyword>
<feature type="region of interest" description="Disordered" evidence="9">
    <location>
        <begin position="373"/>
        <end position="397"/>
    </location>
</feature>
<dbReference type="Pfam" id="PF01266">
    <property type="entry name" value="DAO"/>
    <property type="match status" value="1"/>
</dbReference>
<evidence type="ECO:0000256" key="4">
    <source>
        <dbReference type="ARBA" id="ARBA00023002"/>
    </source>
</evidence>
<evidence type="ECO:0000256" key="3">
    <source>
        <dbReference type="ARBA" id="ARBA00022827"/>
    </source>
</evidence>
<reference evidence="11 12" key="1">
    <citation type="journal article" date="2018" name="Mol. Plant">
        <title>The genome of Artemisia annua provides insight into the evolution of Asteraceae family and artemisinin biosynthesis.</title>
        <authorList>
            <person name="Shen Q."/>
            <person name="Zhang L."/>
            <person name="Liao Z."/>
            <person name="Wang S."/>
            <person name="Yan T."/>
            <person name="Shi P."/>
            <person name="Liu M."/>
            <person name="Fu X."/>
            <person name="Pan Q."/>
            <person name="Wang Y."/>
            <person name="Lv Z."/>
            <person name="Lu X."/>
            <person name="Zhang F."/>
            <person name="Jiang W."/>
            <person name="Ma Y."/>
            <person name="Chen M."/>
            <person name="Hao X."/>
            <person name="Li L."/>
            <person name="Tang Y."/>
            <person name="Lv G."/>
            <person name="Zhou Y."/>
            <person name="Sun X."/>
            <person name="Brodelius P.E."/>
            <person name="Rose J.K.C."/>
            <person name="Tang K."/>
        </authorList>
    </citation>
    <scope>NUCLEOTIDE SEQUENCE [LARGE SCALE GENOMIC DNA]</scope>
    <source>
        <strain evidence="12">cv. Huhao1</strain>
        <tissue evidence="11">Leaf</tissue>
    </source>
</reference>
<evidence type="ECO:0000256" key="2">
    <source>
        <dbReference type="ARBA" id="ARBA00022630"/>
    </source>
</evidence>
<evidence type="ECO:0000256" key="7">
    <source>
        <dbReference type="ARBA" id="ARBA00038878"/>
    </source>
</evidence>
<feature type="domain" description="FAD dependent oxidoreductase" evidence="10">
    <location>
        <begin position="593"/>
        <end position="971"/>
    </location>
</feature>
<dbReference type="InterPro" id="IPR011043">
    <property type="entry name" value="Gal_Oxase/kelch_b-propeller"/>
</dbReference>
<dbReference type="InterPro" id="IPR006076">
    <property type="entry name" value="FAD-dep_OxRdtase"/>
</dbReference>
<dbReference type="EMBL" id="PKPP01000768">
    <property type="protein sequence ID" value="PWA88908.1"/>
    <property type="molecule type" value="Genomic_DNA"/>
</dbReference>
<evidence type="ECO:0000256" key="9">
    <source>
        <dbReference type="SAM" id="MobiDB-lite"/>
    </source>
</evidence>
<feature type="region of interest" description="Disordered" evidence="9">
    <location>
        <begin position="535"/>
        <end position="558"/>
    </location>
</feature>
<dbReference type="Gene3D" id="3.30.9.10">
    <property type="entry name" value="D-Amino Acid Oxidase, subunit A, domain 2"/>
    <property type="match status" value="1"/>
</dbReference>
<comment type="similarity">
    <text evidence="6">Belongs to the L2HGDH family.</text>
</comment>
<dbReference type="Gene3D" id="3.50.50.60">
    <property type="entry name" value="FAD/NAD(P)-binding domain"/>
    <property type="match status" value="1"/>
</dbReference>
<dbReference type="EC" id="1.1.99.2" evidence="7"/>
<dbReference type="SUPFAM" id="SSF50965">
    <property type="entry name" value="Galactose oxidase, central domain"/>
    <property type="match status" value="2"/>
</dbReference>
<dbReference type="PANTHER" id="PTHR43104">
    <property type="entry name" value="L-2-HYDROXYGLUTARATE DEHYDROGENASE, MITOCHONDRIAL"/>
    <property type="match status" value="1"/>
</dbReference>
<evidence type="ECO:0000256" key="5">
    <source>
        <dbReference type="ARBA" id="ARBA00036066"/>
    </source>
</evidence>
<dbReference type="OrthoDB" id="10251809at2759"/>
<dbReference type="SUPFAM" id="SSF51905">
    <property type="entry name" value="FAD/NAD(P)-binding domain"/>
    <property type="match status" value="1"/>
</dbReference>
<dbReference type="Proteomes" id="UP000245207">
    <property type="component" value="Unassembled WGS sequence"/>
</dbReference>
<protein>
    <recommendedName>
        <fullName evidence="8">L-2-hydroxyglutarate dehydrogenase, mitochondrial</fullName>
        <ecNumber evidence="7">1.1.99.2</ecNumber>
    </recommendedName>
</protein>
<name>A0A2U1PT15_ARTAN</name>
<comment type="catalytic activity">
    <reaction evidence="5">
        <text>(S)-2-hydroxyglutarate + A = 2-oxoglutarate + AH2</text>
        <dbReference type="Rhea" id="RHEA:21252"/>
        <dbReference type="ChEBI" id="CHEBI:13193"/>
        <dbReference type="ChEBI" id="CHEBI:16782"/>
        <dbReference type="ChEBI" id="CHEBI:16810"/>
        <dbReference type="ChEBI" id="CHEBI:17499"/>
        <dbReference type="EC" id="1.1.99.2"/>
    </reaction>
</comment>
<dbReference type="STRING" id="35608.A0A2U1PT15"/>
<keyword evidence="3" id="KW-0274">FAD</keyword>
<dbReference type="AlphaFoldDB" id="A0A2U1PT15"/>
<evidence type="ECO:0000313" key="11">
    <source>
        <dbReference type="EMBL" id="PWA88908.1"/>
    </source>
</evidence>
<dbReference type="InterPro" id="IPR006652">
    <property type="entry name" value="Kelch_1"/>
</dbReference>
<feature type="compositionally biased region" description="Low complexity" evidence="9">
    <location>
        <begin position="380"/>
        <end position="390"/>
    </location>
</feature>
<sequence>MGSLGNGEFKKAMWLYPRIMGFNPSERWGHSACFSNGFLYIFGGCCGGLHFSDVLVLNLETMAWTNLATTGAGPGPRDSHSAVIVGHMMIIFGGTNGCKKVNDIHILDLLTREWTRPNCKGVPPTPRESHTATMIGHDRLVIFGGSGEGDANYLNDLHILDLKTMRWSSPEPQGDIPVPRDSHSAVTVDSKIFIYGGDCGDRYYGDVDVFNVDTLTWSRFIVQGPSPGIRAGHTAVTIGTKVFVIGGVGDKQYYNDVWVLDTFSCSWTQLEVRGQNPQGRFSHTAIVADSDIAIYGGCGEDERPLNELLILQLGTDHANDKYNKCVCMMFGSQHCNQEKHQNNMKHSLPFNSDTMHTKRRRMLNPKACDVIESEPEEHSLSLSQHSSPSHSDQERTLVKQPLDSTAQVLPLFKNQNQTSSTCKQTPGTQSNPITILNHKHHQNGHTVRHEPRNFEPLCVQNLIGAEVHGKVDGAFDSGYLMTATVNGRIFRGVLFPPGPEVVSRGAFRGHNRRSPTSHVAHRNLHINRAFIRHSNLTPSHAPEPSHHGHARDHVHRPSPVARSVSALSLGREQQRVQNDLHGVVLTLGGPGTGHGVVGIAIARELSLNYGRNVFVIESASTFGTGTSSRNSQVIHAGIYYPNHSLKAHFCVRGRRLLYEYCKEHGIPHKQIGKLVVASRHEEVPKLHYLLNRGIENGVEGLKMMDGSEAMALEPELQCVRALWSPISGIIDSHSLMLSQMGEAESHGTTFCYNNTVIGAHIEDDQIYLHISETESLKNCDHKSQWLPDILLLPKLVVNSAGLSSVALARCFSGINCGVIPRSHYARGCYFSLTNTTVPPFSHLIYPIPEDGGLGVHVTLDLDGQVKFGPDVEWLNEIDDISSIQNKFDYTVCADRAKKFYPEIRKYYPSLKDESLQPAYAGIRPKISGPGEGFVDFIIQGEESHGIPGLVNLFGIESPGLTSSMAIAEHVASKLLKD</sequence>
<keyword evidence="12" id="KW-1185">Reference proteome</keyword>
<organism evidence="11 12">
    <name type="scientific">Artemisia annua</name>
    <name type="common">Sweet wormwood</name>
    <dbReference type="NCBI Taxonomy" id="35608"/>
    <lineage>
        <taxon>Eukaryota</taxon>
        <taxon>Viridiplantae</taxon>
        <taxon>Streptophyta</taxon>
        <taxon>Embryophyta</taxon>
        <taxon>Tracheophyta</taxon>
        <taxon>Spermatophyta</taxon>
        <taxon>Magnoliopsida</taxon>
        <taxon>eudicotyledons</taxon>
        <taxon>Gunneridae</taxon>
        <taxon>Pentapetalae</taxon>
        <taxon>asterids</taxon>
        <taxon>campanulids</taxon>
        <taxon>Asterales</taxon>
        <taxon>Asteraceae</taxon>
        <taxon>Asteroideae</taxon>
        <taxon>Anthemideae</taxon>
        <taxon>Artemisiinae</taxon>
        <taxon>Artemisia</taxon>
    </lineage>
</organism>
<dbReference type="Pfam" id="PF24681">
    <property type="entry name" value="Kelch_KLHDC2_KLHL20_DRC7"/>
    <property type="match status" value="1"/>
</dbReference>
<evidence type="ECO:0000259" key="10">
    <source>
        <dbReference type="Pfam" id="PF01266"/>
    </source>
</evidence>
<gene>
    <name evidence="11" type="ORF">CTI12_AA116360</name>
</gene>